<dbReference type="GO" id="GO:0006508">
    <property type="term" value="P:proteolysis"/>
    <property type="evidence" value="ECO:0007669"/>
    <property type="project" value="UniProtKB-KW"/>
</dbReference>
<dbReference type="SUPFAM" id="SSF50494">
    <property type="entry name" value="Trypsin-like serine proteases"/>
    <property type="match status" value="1"/>
</dbReference>
<name>A0A5B1CE98_9BACT</name>
<evidence type="ECO:0000256" key="2">
    <source>
        <dbReference type="ARBA" id="ARBA00022801"/>
    </source>
</evidence>
<gene>
    <name evidence="4" type="primary">htrA_2</name>
    <name evidence="4" type="ORF">LF1_06040</name>
</gene>
<dbReference type="Pfam" id="PF13365">
    <property type="entry name" value="Trypsin_2"/>
    <property type="match status" value="1"/>
</dbReference>
<proteinExistence type="predicted"/>
<dbReference type="OrthoDB" id="272786at2"/>
<organism evidence="4 5">
    <name type="scientific">Rubripirellula obstinata</name>
    <dbReference type="NCBI Taxonomy" id="406547"/>
    <lineage>
        <taxon>Bacteria</taxon>
        <taxon>Pseudomonadati</taxon>
        <taxon>Planctomycetota</taxon>
        <taxon>Planctomycetia</taxon>
        <taxon>Pirellulales</taxon>
        <taxon>Pirellulaceae</taxon>
        <taxon>Rubripirellula</taxon>
    </lineage>
</organism>
<dbReference type="PRINTS" id="PR00834">
    <property type="entry name" value="PROTEASES2C"/>
</dbReference>
<evidence type="ECO:0000256" key="1">
    <source>
        <dbReference type="ARBA" id="ARBA00022670"/>
    </source>
</evidence>
<sequence>MNLKASVLIVFLILSALPPISGGEPLVEMAERVGKSVVFLQTDSGSGTGFIVNDEMIVTNWHVVDGAATVLIKFNGDVFAPAEGLLYKDVNRDIAILRVKTREELMLSIDLAEALPRQGQTAIAFGNPKGLEFSISKGIVSALRDTSFMGDHFKGIDRELDANWIQTDAAISPGNSGGPLVTADGTVVGMNSFYLGGDGSQNLNFAISSIEILKAVKLASTNELTKFPLLSSPNRGQPSPGQQVSVEPSPEVFQSQLIELKQKLSDKLFVILNESKVVADPITSTEDPYKALQAILPIGQISKATFGDVVRLRANSTLVQIQQGGLLYQVDGAMCKMVRSDLDANELKAKLGVDPISNVNLEGVFFVGKSLPYQSKGGKTLFEISLVPLFELFSTNELLEIHNEYALISVMLRLRRVFTDTTGKFETEAIAVNINETHIQLLKVGENRAVAVELSKLRTGDRSWARREAKRIKMFGPTILAELRRSMSEEE</sequence>
<evidence type="ECO:0000256" key="3">
    <source>
        <dbReference type="SAM" id="MobiDB-lite"/>
    </source>
</evidence>
<evidence type="ECO:0000313" key="5">
    <source>
        <dbReference type="Proteomes" id="UP000322699"/>
    </source>
</evidence>
<reference evidence="4 5" key="1">
    <citation type="submission" date="2019-08" db="EMBL/GenBank/DDBJ databases">
        <title>Deep-cultivation of Planctomycetes and their phenomic and genomic characterization uncovers novel biology.</title>
        <authorList>
            <person name="Wiegand S."/>
            <person name="Jogler M."/>
            <person name="Boedeker C."/>
            <person name="Pinto D."/>
            <person name="Vollmers J."/>
            <person name="Rivas-Marin E."/>
            <person name="Kohn T."/>
            <person name="Peeters S.H."/>
            <person name="Heuer A."/>
            <person name="Rast P."/>
            <person name="Oberbeckmann S."/>
            <person name="Bunk B."/>
            <person name="Jeske O."/>
            <person name="Meyerdierks A."/>
            <person name="Storesund J.E."/>
            <person name="Kallscheuer N."/>
            <person name="Luecker S."/>
            <person name="Lage O.M."/>
            <person name="Pohl T."/>
            <person name="Merkel B.J."/>
            <person name="Hornburger P."/>
            <person name="Mueller R.-W."/>
            <person name="Bruemmer F."/>
            <person name="Labrenz M."/>
            <person name="Spormann A.M."/>
            <person name="Op Den Camp H."/>
            <person name="Overmann J."/>
            <person name="Amann R."/>
            <person name="Jetten M.S.M."/>
            <person name="Mascher T."/>
            <person name="Medema M.H."/>
            <person name="Devos D.P."/>
            <person name="Kaster A.-K."/>
            <person name="Ovreas L."/>
            <person name="Rohde M."/>
            <person name="Galperin M.Y."/>
            <person name="Jogler C."/>
        </authorList>
    </citation>
    <scope>NUCLEOTIDE SEQUENCE [LARGE SCALE GENOMIC DNA]</scope>
    <source>
        <strain evidence="4 5">LF1</strain>
    </source>
</reference>
<feature type="compositionally biased region" description="Polar residues" evidence="3">
    <location>
        <begin position="231"/>
        <end position="248"/>
    </location>
</feature>
<feature type="region of interest" description="Disordered" evidence="3">
    <location>
        <begin position="229"/>
        <end position="248"/>
    </location>
</feature>
<keyword evidence="5" id="KW-1185">Reference proteome</keyword>
<dbReference type="InterPro" id="IPR001940">
    <property type="entry name" value="Peptidase_S1C"/>
</dbReference>
<comment type="caution">
    <text evidence="4">The sequence shown here is derived from an EMBL/GenBank/DDBJ whole genome shotgun (WGS) entry which is preliminary data.</text>
</comment>
<evidence type="ECO:0000313" key="4">
    <source>
        <dbReference type="EMBL" id="KAA1258089.1"/>
    </source>
</evidence>
<keyword evidence="2" id="KW-0378">Hydrolase</keyword>
<dbReference type="InterPro" id="IPR009003">
    <property type="entry name" value="Peptidase_S1_PA"/>
</dbReference>
<dbReference type="Gene3D" id="2.30.30.700">
    <property type="entry name" value="SLA1 homology domain 1"/>
    <property type="match status" value="1"/>
</dbReference>
<dbReference type="RefSeq" id="WP_084422642.1">
    <property type="nucleotide sequence ID" value="NZ_LWSK01000049.1"/>
</dbReference>
<dbReference type="GO" id="GO:0004252">
    <property type="term" value="F:serine-type endopeptidase activity"/>
    <property type="evidence" value="ECO:0007669"/>
    <property type="project" value="InterPro"/>
</dbReference>
<dbReference type="InterPro" id="IPR051201">
    <property type="entry name" value="Chloro_Bact_Ser_Proteases"/>
</dbReference>
<accession>A0A5B1CE98</accession>
<protein>
    <submittedName>
        <fullName evidence="4">Putative serine protease HtrA</fullName>
    </submittedName>
</protein>
<dbReference type="EMBL" id="VRLW01000001">
    <property type="protein sequence ID" value="KAA1258089.1"/>
    <property type="molecule type" value="Genomic_DNA"/>
</dbReference>
<keyword evidence="1 4" id="KW-0645">Protease</keyword>
<dbReference type="Proteomes" id="UP000322699">
    <property type="component" value="Unassembled WGS sequence"/>
</dbReference>
<dbReference type="Gene3D" id="2.40.10.120">
    <property type="match status" value="1"/>
</dbReference>
<dbReference type="AlphaFoldDB" id="A0A5B1CE98"/>
<dbReference type="PANTHER" id="PTHR43343:SF3">
    <property type="entry name" value="PROTEASE DO-LIKE 8, CHLOROPLASTIC"/>
    <property type="match status" value="1"/>
</dbReference>
<dbReference type="PANTHER" id="PTHR43343">
    <property type="entry name" value="PEPTIDASE S12"/>
    <property type="match status" value="1"/>
</dbReference>